<comment type="similarity">
    <text evidence="1">Belongs to the trichodiene synthase family.</text>
</comment>
<keyword evidence="2" id="KW-0456">Lyase</keyword>
<dbReference type="Proteomes" id="UP000814176">
    <property type="component" value="Unassembled WGS sequence"/>
</dbReference>
<dbReference type="InterPro" id="IPR024652">
    <property type="entry name" value="Trichodiene_synth"/>
</dbReference>
<evidence type="ECO:0008006" key="7">
    <source>
        <dbReference type="Google" id="ProtNLM"/>
    </source>
</evidence>
<dbReference type="GO" id="GO:0016838">
    <property type="term" value="F:carbon-oxygen lyase activity, acting on phosphates"/>
    <property type="evidence" value="ECO:0007669"/>
    <property type="project" value="InterPro"/>
</dbReference>
<dbReference type="Pfam" id="PF06330">
    <property type="entry name" value="TRI5"/>
    <property type="match status" value="1"/>
</dbReference>
<dbReference type="AlphaFoldDB" id="A0A4Y9XX44"/>
<dbReference type="EMBL" id="SEKV01000671">
    <property type="protein sequence ID" value="TFY54680.1"/>
    <property type="molecule type" value="Genomic_DNA"/>
</dbReference>
<sequence length="321" mass="36361">MHIPVNISNEVTALTCKTPSPSTKDIIASFLRTLNISEPTYVQDSELRSRVKAIVATWDFVDQMRPQILMGVTLAETSYNHITNINARVGIALYCALIAYLDDIDLFNSLCARDFPRQLCFPSLKDSTFVVALREVLLGMWNWYPAFGANAIFYGALEYFNGAMLEASPSSRASEAIRPRTLPFVELRRNLSGIPDPFACFIWEKSVFPDEKVYAELIPDTRVYINYINDIVSCYKEELDGDTDNYVYARATVTGKNVSETLLDVIDEWFTARDRIRWMLPGGPAREAWDSFETGFVSLHLVLPRYRLQELLGGEYLATGV</sequence>
<reference evidence="4 5" key="1">
    <citation type="submission" date="2019-01" db="EMBL/GenBank/DDBJ databases">
        <title>Genome sequencing of the rare red list fungi Fomitopsis rosea.</title>
        <authorList>
            <person name="Buettner E."/>
            <person name="Kellner H."/>
        </authorList>
    </citation>
    <scope>NUCLEOTIDE SEQUENCE [LARGE SCALE GENOMIC DNA]</scope>
    <source>
        <strain evidence="4 5">DSM 105464</strain>
    </source>
</reference>
<dbReference type="RefSeq" id="XP_047773718.1">
    <property type="nucleotide sequence ID" value="XM_047918090.1"/>
</dbReference>
<protein>
    <recommendedName>
        <fullName evidence="7">Terpene synthase</fullName>
    </recommendedName>
</protein>
<proteinExistence type="inferred from homology"/>
<evidence type="ECO:0000313" key="5">
    <source>
        <dbReference type="Proteomes" id="UP000298390"/>
    </source>
</evidence>
<dbReference type="SUPFAM" id="SSF48576">
    <property type="entry name" value="Terpenoid synthases"/>
    <property type="match status" value="1"/>
</dbReference>
<comment type="caution">
    <text evidence="4">The sequence shown here is derived from an EMBL/GenBank/DDBJ whole genome shotgun (WGS) entry which is preliminary data.</text>
</comment>
<dbReference type="Proteomes" id="UP000298390">
    <property type="component" value="Unassembled WGS sequence"/>
</dbReference>
<evidence type="ECO:0000256" key="2">
    <source>
        <dbReference type="ARBA" id="ARBA00023239"/>
    </source>
</evidence>
<evidence type="ECO:0000313" key="6">
    <source>
        <dbReference type="Proteomes" id="UP000814176"/>
    </source>
</evidence>
<reference evidence="3 6" key="2">
    <citation type="journal article" date="2021" name="Environ. Microbiol.">
        <title>Gene family expansions and transcriptome signatures uncover fungal adaptations to wood decay.</title>
        <authorList>
            <person name="Hage H."/>
            <person name="Miyauchi S."/>
            <person name="Viragh M."/>
            <person name="Drula E."/>
            <person name="Min B."/>
            <person name="Chaduli D."/>
            <person name="Navarro D."/>
            <person name="Favel A."/>
            <person name="Norest M."/>
            <person name="Lesage-Meessen L."/>
            <person name="Balint B."/>
            <person name="Merenyi Z."/>
            <person name="de Eugenio L."/>
            <person name="Morin E."/>
            <person name="Martinez A.T."/>
            <person name="Baldrian P."/>
            <person name="Stursova M."/>
            <person name="Martinez M.J."/>
            <person name="Novotny C."/>
            <person name="Magnuson J.K."/>
            <person name="Spatafora J.W."/>
            <person name="Maurice S."/>
            <person name="Pangilinan J."/>
            <person name="Andreopoulos W."/>
            <person name="LaButti K."/>
            <person name="Hundley H."/>
            <person name="Na H."/>
            <person name="Kuo A."/>
            <person name="Barry K."/>
            <person name="Lipzen A."/>
            <person name="Henrissat B."/>
            <person name="Riley R."/>
            <person name="Ahrendt S."/>
            <person name="Nagy L.G."/>
            <person name="Grigoriev I.V."/>
            <person name="Martin F."/>
            <person name="Rosso M.N."/>
        </authorList>
    </citation>
    <scope>NUCLEOTIDE SEQUENCE [LARGE SCALE GENOMIC DNA]</scope>
    <source>
        <strain evidence="3 6">CIRM-BRFM 1785</strain>
    </source>
</reference>
<dbReference type="EMBL" id="JADCUA010000031">
    <property type="protein sequence ID" value="KAH9830414.1"/>
    <property type="molecule type" value="Genomic_DNA"/>
</dbReference>
<accession>A0A4Y9XX44</accession>
<keyword evidence="6" id="KW-1185">Reference proteome</keyword>
<dbReference type="GeneID" id="71998822"/>
<gene>
    <name evidence="3" type="ORF">C8Q71DRAFT_363175</name>
    <name evidence="4" type="ORF">EVJ58_g8717</name>
</gene>
<name>A0A4Y9XX44_9APHY</name>
<evidence type="ECO:0000313" key="3">
    <source>
        <dbReference type="EMBL" id="KAH9830414.1"/>
    </source>
</evidence>
<dbReference type="InterPro" id="IPR008949">
    <property type="entry name" value="Isoprenoid_synthase_dom_sf"/>
</dbReference>
<dbReference type="Gene3D" id="1.10.600.10">
    <property type="entry name" value="Farnesyl Diphosphate Synthase"/>
    <property type="match status" value="1"/>
</dbReference>
<evidence type="ECO:0000256" key="1">
    <source>
        <dbReference type="ARBA" id="ARBA00007946"/>
    </source>
</evidence>
<dbReference type="STRING" id="34475.A0A4Y9XX44"/>
<dbReference type="OrthoDB" id="2998174at2759"/>
<evidence type="ECO:0000313" key="4">
    <source>
        <dbReference type="EMBL" id="TFY54680.1"/>
    </source>
</evidence>
<organism evidence="4 5">
    <name type="scientific">Rhodofomes roseus</name>
    <dbReference type="NCBI Taxonomy" id="34475"/>
    <lineage>
        <taxon>Eukaryota</taxon>
        <taxon>Fungi</taxon>
        <taxon>Dikarya</taxon>
        <taxon>Basidiomycota</taxon>
        <taxon>Agaricomycotina</taxon>
        <taxon>Agaricomycetes</taxon>
        <taxon>Polyporales</taxon>
        <taxon>Rhodofomes</taxon>
    </lineage>
</organism>